<dbReference type="EMBL" id="NBSK02000001">
    <property type="protein sequence ID" value="KAJ0226405.1"/>
    <property type="molecule type" value="Genomic_DNA"/>
</dbReference>
<reference evidence="1 2" key="1">
    <citation type="journal article" date="2017" name="Nat. Commun.">
        <title>Genome assembly with in vitro proximity ligation data and whole-genome triplication in lettuce.</title>
        <authorList>
            <person name="Reyes-Chin-Wo S."/>
            <person name="Wang Z."/>
            <person name="Yang X."/>
            <person name="Kozik A."/>
            <person name="Arikit S."/>
            <person name="Song C."/>
            <person name="Xia L."/>
            <person name="Froenicke L."/>
            <person name="Lavelle D.O."/>
            <person name="Truco M.J."/>
            <person name="Xia R."/>
            <person name="Zhu S."/>
            <person name="Xu C."/>
            <person name="Xu H."/>
            <person name="Xu X."/>
            <person name="Cox K."/>
            <person name="Korf I."/>
            <person name="Meyers B.C."/>
            <person name="Michelmore R.W."/>
        </authorList>
    </citation>
    <scope>NUCLEOTIDE SEQUENCE [LARGE SCALE GENOMIC DNA]</scope>
    <source>
        <strain evidence="2">cv. Salinas</strain>
        <tissue evidence="1">Seedlings</tissue>
    </source>
</reference>
<protein>
    <submittedName>
        <fullName evidence="1">Uncharacterized protein</fullName>
    </submittedName>
</protein>
<keyword evidence="2" id="KW-1185">Reference proteome</keyword>
<name>A0A9R1XT31_LACSA</name>
<evidence type="ECO:0000313" key="2">
    <source>
        <dbReference type="Proteomes" id="UP000235145"/>
    </source>
</evidence>
<proteinExistence type="predicted"/>
<sequence length="113" mass="12108">MDLELYECFGIQIWKHYVVMVLVVTGGGSGGCWRPTVVVAVVVVVTESGGGGDSITGSGIRKSRGRFATFGDAIPPQYAIQVLDELKGGNASITTGVGQHQMWAAHYYKYNKP</sequence>
<dbReference type="AlphaFoldDB" id="A0A9R1XT31"/>
<comment type="caution">
    <text evidence="1">The sequence shown here is derived from an EMBL/GenBank/DDBJ whole genome shotgun (WGS) entry which is preliminary data.</text>
</comment>
<gene>
    <name evidence="1" type="ORF">LSAT_V11C100012380</name>
</gene>
<organism evidence="1 2">
    <name type="scientific">Lactuca sativa</name>
    <name type="common">Garden lettuce</name>
    <dbReference type="NCBI Taxonomy" id="4236"/>
    <lineage>
        <taxon>Eukaryota</taxon>
        <taxon>Viridiplantae</taxon>
        <taxon>Streptophyta</taxon>
        <taxon>Embryophyta</taxon>
        <taxon>Tracheophyta</taxon>
        <taxon>Spermatophyta</taxon>
        <taxon>Magnoliopsida</taxon>
        <taxon>eudicotyledons</taxon>
        <taxon>Gunneridae</taxon>
        <taxon>Pentapetalae</taxon>
        <taxon>asterids</taxon>
        <taxon>campanulids</taxon>
        <taxon>Asterales</taxon>
        <taxon>Asteraceae</taxon>
        <taxon>Cichorioideae</taxon>
        <taxon>Cichorieae</taxon>
        <taxon>Lactucinae</taxon>
        <taxon>Lactuca</taxon>
    </lineage>
</organism>
<evidence type="ECO:0000313" key="1">
    <source>
        <dbReference type="EMBL" id="KAJ0226405.1"/>
    </source>
</evidence>
<accession>A0A9R1XT31</accession>
<dbReference type="Proteomes" id="UP000235145">
    <property type="component" value="Unassembled WGS sequence"/>
</dbReference>
<dbReference type="SUPFAM" id="SSF52518">
    <property type="entry name" value="Thiamin diphosphate-binding fold (THDP-binding)"/>
    <property type="match status" value="1"/>
</dbReference>
<dbReference type="InterPro" id="IPR029061">
    <property type="entry name" value="THDP-binding"/>
</dbReference>
<dbReference type="Gene3D" id="3.40.50.970">
    <property type="match status" value="1"/>
</dbReference>